<evidence type="ECO:0000256" key="1">
    <source>
        <dbReference type="ARBA" id="ARBA00010641"/>
    </source>
</evidence>
<feature type="domain" description="RNA polymerase sigma-70 region 2" evidence="5">
    <location>
        <begin position="22"/>
        <end position="88"/>
    </location>
</feature>
<dbReference type="Gene3D" id="1.10.10.10">
    <property type="entry name" value="Winged helix-like DNA-binding domain superfamily/Winged helix DNA-binding domain"/>
    <property type="match status" value="1"/>
</dbReference>
<keyword evidence="4" id="KW-0804">Transcription</keyword>
<evidence type="ECO:0000256" key="2">
    <source>
        <dbReference type="ARBA" id="ARBA00023015"/>
    </source>
</evidence>
<dbReference type="Pfam" id="PF08281">
    <property type="entry name" value="Sigma70_r4_2"/>
    <property type="match status" value="1"/>
</dbReference>
<dbReference type="InterPro" id="IPR014284">
    <property type="entry name" value="RNA_pol_sigma-70_dom"/>
</dbReference>
<gene>
    <name evidence="7" type="ORF">LL252_17770</name>
</gene>
<dbReference type="EMBL" id="JAJGNA010000038">
    <property type="protein sequence ID" value="MCC4310419.1"/>
    <property type="molecule type" value="Genomic_DNA"/>
</dbReference>
<keyword evidence="2" id="KW-0805">Transcription regulation</keyword>
<dbReference type="InterPro" id="IPR036388">
    <property type="entry name" value="WH-like_DNA-bd_sf"/>
</dbReference>
<evidence type="ECO:0000313" key="8">
    <source>
        <dbReference type="Proteomes" id="UP001108027"/>
    </source>
</evidence>
<dbReference type="InterPro" id="IPR013325">
    <property type="entry name" value="RNA_pol_sigma_r2"/>
</dbReference>
<proteinExistence type="inferred from homology"/>
<dbReference type="SUPFAM" id="SSF88946">
    <property type="entry name" value="Sigma2 domain of RNA polymerase sigma factors"/>
    <property type="match status" value="1"/>
</dbReference>
<reference evidence="7" key="1">
    <citation type="submission" date="2021-10" db="EMBL/GenBank/DDBJ databases">
        <title>The diversity and Nitrogen Metabolism of Culturable Nitrate-Utilizing Bacteria Within the Oxygen Minimum Zone of the Changjiang (Yangtze River)Estuary.</title>
        <authorList>
            <person name="Zhang D."/>
            <person name="Zheng J."/>
            <person name="Liu S."/>
            <person name="He W."/>
        </authorList>
    </citation>
    <scope>NUCLEOTIDE SEQUENCE</scope>
    <source>
        <strain evidence="7">FXH-223</strain>
    </source>
</reference>
<dbReference type="NCBIfam" id="TIGR02937">
    <property type="entry name" value="sigma70-ECF"/>
    <property type="match status" value="1"/>
</dbReference>
<evidence type="ECO:0000259" key="5">
    <source>
        <dbReference type="Pfam" id="PF04542"/>
    </source>
</evidence>
<accession>A0A9Q3URT9</accession>
<comment type="caution">
    <text evidence="7">The sequence shown here is derived from an EMBL/GenBank/DDBJ whole genome shotgun (WGS) entry which is preliminary data.</text>
</comment>
<dbReference type="Pfam" id="PF04542">
    <property type="entry name" value="Sigma70_r2"/>
    <property type="match status" value="1"/>
</dbReference>
<evidence type="ECO:0000313" key="7">
    <source>
        <dbReference type="EMBL" id="MCC4310419.1"/>
    </source>
</evidence>
<dbReference type="PANTHER" id="PTHR43133:SF63">
    <property type="entry name" value="RNA POLYMERASE SIGMA FACTOR FECI-RELATED"/>
    <property type="match status" value="1"/>
</dbReference>
<evidence type="ECO:0000259" key="6">
    <source>
        <dbReference type="Pfam" id="PF08281"/>
    </source>
</evidence>
<keyword evidence="3" id="KW-0731">Sigma factor</keyword>
<dbReference type="GO" id="GO:0003677">
    <property type="term" value="F:DNA binding"/>
    <property type="evidence" value="ECO:0007669"/>
    <property type="project" value="InterPro"/>
</dbReference>
<dbReference type="InterPro" id="IPR013249">
    <property type="entry name" value="RNA_pol_sigma70_r4_t2"/>
</dbReference>
<dbReference type="InterPro" id="IPR007627">
    <property type="entry name" value="RNA_pol_sigma70_r2"/>
</dbReference>
<comment type="similarity">
    <text evidence="1">Belongs to the sigma-70 factor family. ECF subfamily.</text>
</comment>
<dbReference type="RefSeq" id="WP_228235098.1">
    <property type="nucleotide sequence ID" value="NZ_ARXL01000008.1"/>
</dbReference>
<dbReference type="InterPro" id="IPR039425">
    <property type="entry name" value="RNA_pol_sigma-70-like"/>
</dbReference>
<dbReference type="Gene3D" id="1.10.1740.10">
    <property type="match status" value="1"/>
</dbReference>
<evidence type="ECO:0000256" key="3">
    <source>
        <dbReference type="ARBA" id="ARBA00023082"/>
    </source>
</evidence>
<dbReference type="GO" id="GO:0006352">
    <property type="term" value="P:DNA-templated transcription initiation"/>
    <property type="evidence" value="ECO:0007669"/>
    <property type="project" value="InterPro"/>
</dbReference>
<dbReference type="GO" id="GO:0016987">
    <property type="term" value="F:sigma factor activity"/>
    <property type="evidence" value="ECO:0007669"/>
    <property type="project" value="UniProtKB-KW"/>
</dbReference>
<dbReference type="SUPFAM" id="SSF88659">
    <property type="entry name" value="Sigma3 and sigma4 domains of RNA polymerase sigma factors"/>
    <property type="match status" value="1"/>
</dbReference>
<dbReference type="CDD" id="cd06171">
    <property type="entry name" value="Sigma70_r4"/>
    <property type="match status" value="1"/>
</dbReference>
<feature type="domain" description="RNA polymerase sigma factor 70 region 4 type 2" evidence="6">
    <location>
        <begin position="124"/>
        <end position="173"/>
    </location>
</feature>
<organism evidence="7 8">
    <name type="scientific">Alloalcanivorax marinus</name>
    <dbReference type="NCBI Taxonomy" id="1177169"/>
    <lineage>
        <taxon>Bacteria</taxon>
        <taxon>Pseudomonadati</taxon>
        <taxon>Pseudomonadota</taxon>
        <taxon>Gammaproteobacteria</taxon>
        <taxon>Oceanospirillales</taxon>
        <taxon>Alcanivoracaceae</taxon>
        <taxon>Alloalcanivorax</taxon>
    </lineage>
</organism>
<dbReference type="Proteomes" id="UP001108027">
    <property type="component" value="Unassembled WGS sequence"/>
</dbReference>
<dbReference type="AlphaFoldDB" id="A0A9Q3URT9"/>
<keyword evidence="8" id="KW-1185">Reference proteome</keyword>
<evidence type="ECO:0000256" key="4">
    <source>
        <dbReference type="ARBA" id="ARBA00023163"/>
    </source>
</evidence>
<name>A0A9Q3URT9_9GAMM</name>
<sequence length="188" mass="21206">MSGAATDSQPLLPGSQRELGELYAAHHGWLTHWLHGRLRCPQDAADLSQDTFLRLILGEQSLEALRDPRAYLMVIASRLMINRHHRRQVEEEALRQVAILVETRDQRGPAEIAAARDLLVTVLKLLVDELPEKPRRAFLMARLEGLTYRQIARRLSVSESSVKQYLAKAFAHCHARLYGSLAEAPCPS</sequence>
<dbReference type="PANTHER" id="PTHR43133">
    <property type="entry name" value="RNA POLYMERASE ECF-TYPE SIGMA FACTO"/>
    <property type="match status" value="1"/>
</dbReference>
<dbReference type="InterPro" id="IPR013324">
    <property type="entry name" value="RNA_pol_sigma_r3/r4-like"/>
</dbReference>
<protein>
    <submittedName>
        <fullName evidence="7">Sigma-70 family RNA polymerase sigma factor</fullName>
    </submittedName>
</protein>